<evidence type="ECO:0000313" key="2">
    <source>
        <dbReference type="Proteomes" id="UP000298652"/>
    </source>
</evidence>
<dbReference type="Proteomes" id="UP000298652">
    <property type="component" value="Chromosome 5"/>
</dbReference>
<proteinExistence type="predicted"/>
<keyword evidence="2" id="KW-1185">Reference proteome</keyword>
<dbReference type="AlphaFoldDB" id="A0A4V6D646"/>
<name>A0A4V6D646_SETVI</name>
<sequence length="126" mass="14092">MRGAIPAAGDASAGEGHHLFVWRWRRSTTCPVRYLPPTRARRGRSCLRRWAAAASMKAPGAGVPVTGSEPTHLPSQRPGYYHHLVVPKGVFDIPYELWGAMASTSVRNLFRRELFPWPRLAVCIMQ</sequence>
<protein>
    <submittedName>
        <fullName evidence="1">Uncharacterized protein</fullName>
    </submittedName>
</protein>
<evidence type="ECO:0000313" key="1">
    <source>
        <dbReference type="EMBL" id="TKW12926.1"/>
    </source>
</evidence>
<dbReference type="EMBL" id="CM016556">
    <property type="protein sequence ID" value="TKW12926.1"/>
    <property type="molecule type" value="Genomic_DNA"/>
</dbReference>
<organism evidence="1 2">
    <name type="scientific">Setaria viridis</name>
    <name type="common">Green bristlegrass</name>
    <name type="synonym">Setaria italica subsp. viridis</name>
    <dbReference type="NCBI Taxonomy" id="4556"/>
    <lineage>
        <taxon>Eukaryota</taxon>
        <taxon>Viridiplantae</taxon>
        <taxon>Streptophyta</taxon>
        <taxon>Embryophyta</taxon>
        <taxon>Tracheophyta</taxon>
        <taxon>Spermatophyta</taxon>
        <taxon>Magnoliopsida</taxon>
        <taxon>Liliopsida</taxon>
        <taxon>Poales</taxon>
        <taxon>Poaceae</taxon>
        <taxon>PACMAD clade</taxon>
        <taxon>Panicoideae</taxon>
        <taxon>Panicodae</taxon>
        <taxon>Paniceae</taxon>
        <taxon>Cenchrinae</taxon>
        <taxon>Setaria</taxon>
    </lineage>
</organism>
<accession>A0A4V6D646</accession>
<gene>
    <name evidence="1" type="ORF">SEVIR_5G067400v2</name>
</gene>
<dbReference type="Gramene" id="TKW12926">
    <property type="protein sequence ID" value="TKW12926"/>
    <property type="gene ID" value="SEVIR_5G067400v2"/>
</dbReference>
<reference evidence="1" key="1">
    <citation type="submission" date="2019-03" db="EMBL/GenBank/DDBJ databases">
        <title>WGS assembly of Setaria viridis.</title>
        <authorList>
            <person name="Huang P."/>
            <person name="Jenkins J."/>
            <person name="Grimwood J."/>
            <person name="Barry K."/>
            <person name="Healey A."/>
            <person name="Mamidi S."/>
            <person name="Sreedasyam A."/>
            <person name="Shu S."/>
            <person name="Feldman M."/>
            <person name="Wu J."/>
            <person name="Yu Y."/>
            <person name="Chen C."/>
            <person name="Johnson J."/>
            <person name="Rokhsar D."/>
            <person name="Baxter I."/>
            <person name="Schmutz J."/>
            <person name="Brutnell T."/>
            <person name="Kellogg E."/>
        </authorList>
    </citation>
    <scope>NUCLEOTIDE SEQUENCE [LARGE SCALE GENOMIC DNA]</scope>
</reference>